<dbReference type="PANTHER" id="PTHR31299">
    <property type="entry name" value="ESTERASE, PUTATIVE (AFU_ORTHOLOGUE AFUA_1G05850)-RELATED"/>
    <property type="match status" value="1"/>
</dbReference>
<dbReference type="KEGG" id="nlc:EBAPG3_012160"/>
<keyword evidence="2" id="KW-1185">Reference proteome</keyword>
<reference evidence="1 2" key="1">
    <citation type="journal article" date="2015" name="Int. J. Syst. Evol. Microbiol.">
        <title>Nitrosospira lacus sp. nov., a psychrotolerant, ammonia-oxidizing bacterium from sandy lake sediment.</title>
        <authorList>
            <person name="Urakawa H."/>
            <person name="Garcia J.C."/>
            <person name="Nielsen J.L."/>
            <person name="Le V.Q."/>
            <person name="Kozlowski J.A."/>
            <person name="Stein L.Y."/>
            <person name="Lim C.K."/>
            <person name="Pommerening-Roser A."/>
            <person name="Martens-Habbena W."/>
            <person name="Stahl D.A."/>
            <person name="Klotz M.G."/>
        </authorList>
    </citation>
    <scope>NUCLEOTIDE SEQUENCE [LARGE SCALE GENOMIC DNA]</scope>
    <source>
        <strain evidence="1 2">APG3</strain>
    </source>
</reference>
<dbReference type="SUPFAM" id="SSF159501">
    <property type="entry name" value="EreA/ChaN-like"/>
    <property type="match status" value="1"/>
</dbReference>
<dbReference type="Pfam" id="PF05139">
    <property type="entry name" value="Erythro_esteras"/>
    <property type="match status" value="1"/>
</dbReference>
<dbReference type="OrthoDB" id="9810066at2"/>
<dbReference type="Gene3D" id="3.30.1870.10">
    <property type="entry name" value="EreA-like, domain 2"/>
    <property type="match status" value="1"/>
</dbReference>
<name>A0A1W6SRP1_9PROT</name>
<dbReference type="InterPro" id="IPR052036">
    <property type="entry name" value="Hydrolase/PRTase-associated"/>
</dbReference>
<protein>
    <submittedName>
        <fullName evidence="1">Erythromycin esterase</fullName>
    </submittedName>
</protein>
<dbReference type="PIRSF" id="PIRSF036794">
    <property type="entry name" value="UCP_erythr_ester"/>
    <property type="match status" value="1"/>
</dbReference>
<dbReference type="GO" id="GO:0046677">
    <property type="term" value="P:response to antibiotic"/>
    <property type="evidence" value="ECO:0007669"/>
    <property type="project" value="InterPro"/>
</dbReference>
<dbReference type="InterPro" id="IPR014622">
    <property type="entry name" value="UCP036794_erythomycin"/>
</dbReference>
<dbReference type="EMBL" id="CP021106">
    <property type="protein sequence ID" value="ARO88462.1"/>
    <property type="molecule type" value="Genomic_DNA"/>
</dbReference>
<dbReference type="Proteomes" id="UP000012179">
    <property type="component" value="Chromosome"/>
</dbReference>
<organism evidence="1 2">
    <name type="scientific">Nitrosospira lacus</name>
    <dbReference type="NCBI Taxonomy" id="1288494"/>
    <lineage>
        <taxon>Bacteria</taxon>
        <taxon>Pseudomonadati</taxon>
        <taxon>Pseudomonadota</taxon>
        <taxon>Betaproteobacteria</taxon>
        <taxon>Nitrosomonadales</taxon>
        <taxon>Nitrosomonadaceae</taxon>
        <taxon>Nitrosospira</taxon>
    </lineage>
</organism>
<dbReference type="eggNOG" id="COG2312">
    <property type="taxonomic scope" value="Bacteria"/>
</dbReference>
<dbReference type="Gene3D" id="1.20.1440.30">
    <property type="entry name" value="Biosynthetic Protein domain"/>
    <property type="match status" value="1"/>
</dbReference>
<gene>
    <name evidence="1" type="ORF">EBAPG3_012160</name>
</gene>
<evidence type="ECO:0000313" key="1">
    <source>
        <dbReference type="EMBL" id="ARO88462.1"/>
    </source>
</evidence>
<dbReference type="Gene3D" id="3.40.1660.10">
    <property type="entry name" value="EreA-like (biosynthetic domain)"/>
    <property type="match status" value="1"/>
</dbReference>
<sequence length="467" mass="53140">MPGLDFDHKLADALETQAQPLPGFENDYDAIIQAVRGDASGNTKRKIFVLIGEATHGTMEFYRIRAEITRRLIQEEGFNAIAVEADWPDAYRVHRYVSGQPQQLGDMEADSALSGFERFPTWMWRNAEVQAFVEWLHDYNGASGGYQDRIGRTQPIGFYGLDLYSMTTSMQAVLAYLDKIDPKEAAAARARYACFGQFINDPQAYGYAIASGRWDSCEREVIIQLIQLQQKARSYIEREGAFAGNEYFSARQNAELVKNAEEYYRAMFRGRPNTWNLRDRHMFETLEKLAAHLGMQQGREARIVVWAHNSHVGNAAATDMGRRGEINIGQLVSEKYGNGGLRVGFSTSRGTVTAASDWDGPAETKTIREPLPGSYEEIFSRLEKRRFLFDLRGKSEAAYMLADERLQRAIGVIYRPETERMSHYFHTSLPRQFDFMIHIDETEAVRPLPSFAHKRPGEMDETYPSGL</sequence>
<dbReference type="PANTHER" id="PTHR31299:SF0">
    <property type="entry name" value="ESTERASE, PUTATIVE (AFU_ORTHOLOGUE AFUA_1G05850)-RELATED"/>
    <property type="match status" value="1"/>
</dbReference>
<dbReference type="InterPro" id="IPR007815">
    <property type="entry name" value="Emycin_Estase"/>
</dbReference>
<proteinExistence type="predicted"/>
<evidence type="ECO:0000313" key="2">
    <source>
        <dbReference type="Proteomes" id="UP000012179"/>
    </source>
</evidence>
<dbReference type="RefSeq" id="WP_004179278.1">
    <property type="nucleotide sequence ID" value="NZ_CP021106.3"/>
</dbReference>
<dbReference type="AlphaFoldDB" id="A0A1W6SRP1"/>
<dbReference type="CDD" id="cd14728">
    <property type="entry name" value="Ere-like"/>
    <property type="match status" value="1"/>
</dbReference>
<accession>A0A1W6SRP1</accession>